<dbReference type="SUPFAM" id="SSF47413">
    <property type="entry name" value="lambda repressor-like DNA-binding domains"/>
    <property type="match status" value="1"/>
</dbReference>
<evidence type="ECO:0000256" key="1">
    <source>
        <dbReference type="ARBA" id="ARBA00023015"/>
    </source>
</evidence>
<dbReference type="CDD" id="cd06267">
    <property type="entry name" value="PBP1_LacI_sugar_binding-like"/>
    <property type="match status" value="1"/>
</dbReference>
<keyword evidence="3" id="KW-0804">Transcription</keyword>
<dbReference type="InterPro" id="IPR046335">
    <property type="entry name" value="LacI/GalR-like_sensor"/>
</dbReference>
<dbReference type="SMART" id="SM00354">
    <property type="entry name" value="HTH_LACI"/>
    <property type="match status" value="1"/>
</dbReference>
<dbReference type="InterPro" id="IPR010982">
    <property type="entry name" value="Lambda_DNA-bd_dom_sf"/>
</dbReference>
<evidence type="ECO:0000256" key="3">
    <source>
        <dbReference type="ARBA" id="ARBA00023163"/>
    </source>
</evidence>
<dbReference type="EMBL" id="CACRTF010000020">
    <property type="protein sequence ID" value="VYT55986.1"/>
    <property type="molecule type" value="Genomic_DNA"/>
</dbReference>
<dbReference type="PANTHER" id="PTHR30146:SF109">
    <property type="entry name" value="HTH-TYPE TRANSCRIPTIONAL REGULATOR GALS"/>
    <property type="match status" value="1"/>
</dbReference>
<dbReference type="Gene3D" id="1.10.260.40">
    <property type="entry name" value="lambda repressor-like DNA-binding domains"/>
    <property type="match status" value="1"/>
</dbReference>
<evidence type="ECO:0000259" key="4">
    <source>
        <dbReference type="PROSITE" id="PS50932"/>
    </source>
</evidence>
<dbReference type="Pfam" id="PF00356">
    <property type="entry name" value="LacI"/>
    <property type="match status" value="1"/>
</dbReference>
<evidence type="ECO:0000313" key="5">
    <source>
        <dbReference type="EMBL" id="VYT55986.1"/>
    </source>
</evidence>
<evidence type="ECO:0000256" key="2">
    <source>
        <dbReference type="ARBA" id="ARBA00023125"/>
    </source>
</evidence>
<keyword evidence="2" id="KW-0238">DNA-binding</keyword>
<proteinExistence type="predicted"/>
<keyword evidence="1" id="KW-0805">Transcription regulation</keyword>
<dbReference type="GO" id="GO:0000976">
    <property type="term" value="F:transcription cis-regulatory region binding"/>
    <property type="evidence" value="ECO:0007669"/>
    <property type="project" value="TreeGrafter"/>
</dbReference>
<dbReference type="InterPro" id="IPR000843">
    <property type="entry name" value="HTH_LacI"/>
</dbReference>
<dbReference type="CDD" id="cd01392">
    <property type="entry name" value="HTH_LacI"/>
    <property type="match status" value="1"/>
</dbReference>
<name>A0A6N2XQQ8_9FIRM</name>
<dbReference type="Pfam" id="PF13377">
    <property type="entry name" value="Peripla_BP_3"/>
    <property type="match status" value="1"/>
</dbReference>
<feature type="domain" description="HTH lacI-type" evidence="4">
    <location>
        <begin position="15"/>
        <end position="69"/>
    </location>
</feature>
<dbReference type="Gene3D" id="3.40.50.2300">
    <property type="match status" value="2"/>
</dbReference>
<dbReference type="GO" id="GO:0003700">
    <property type="term" value="F:DNA-binding transcription factor activity"/>
    <property type="evidence" value="ECO:0007669"/>
    <property type="project" value="TreeGrafter"/>
</dbReference>
<reference evidence="5" key="1">
    <citation type="submission" date="2019-11" db="EMBL/GenBank/DDBJ databases">
        <authorList>
            <person name="Feng L."/>
        </authorList>
    </citation>
    <scope>NUCLEOTIDE SEQUENCE</scope>
    <source>
        <strain evidence="5">CbolteaeLFYP116</strain>
    </source>
</reference>
<dbReference type="AlphaFoldDB" id="A0A6N2XQQ8"/>
<organism evidence="5">
    <name type="scientific">Enterocloster bolteae</name>
    <dbReference type="NCBI Taxonomy" id="208479"/>
    <lineage>
        <taxon>Bacteria</taxon>
        <taxon>Bacillati</taxon>
        <taxon>Bacillota</taxon>
        <taxon>Clostridia</taxon>
        <taxon>Lachnospirales</taxon>
        <taxon>Lachnospiraceae</taxon>
        <taxon>Enterocloster</taxon>
    </lineage>
</organism>
<sequence>MEAQKCEGIKRGEGMNIYDIAAEAGTSISTVSRVLNNKGNVNPKIRDRVEAVLKKYDYKPSAIARGMVSKTMKNIAILTVDVRVTHYARMIYVIEQEFSNLGYNVSVCNTGGSIQECDRYFEILSEKQTDGIVLIGSVFNELINYPEITAKIKDTPVVIANGQVKLPNFYSVLVDDTKAIRMASDYMFDHGRMDLFYVFDIATDSGRAKRQGFLEAMKLRDVPDGNDRVVIVDESSLEGGRDAARKILAAGRPVNGVVCGEDITAIGLMKEFKERGYRVPEDIAITGCNNSPDSRICEPELTTLDNKPELLGGMCASLLRDRMEGKESATSVAIQPQLVVRGSALF</sequence>
<dbReference type="SUPFAM" id="SSF53822">
    <property type="entry name" value="Periplasmic binding protein-like I"/>
    <property type="match status" value="1"/>
</dbReference>
<gene>
    <name evidence="5" type="primary">purR_6</name>
    <name evidence="5" type="ORF">CBLFYP116_05356</name>
</gene>
<dbReference type="PANTHER" id="PTHR30146">
    <property type="entry name" value="LACI-RELATED TRANSCRIPTIONAL REPRESSOR"/>
    <property type="match status" value="1"/>
</dbReference>
<accession>A0A6N2XQQ8</accession>
<protein>
    <submittedName>
        <fullName evidence="5">HTH-type transcriptional repressor PurR</fullName>
    </submittedName>
</protein>
<dbReference type="InterPro" id="IPR028082">
    <property type="entry name" value="Peripla_BP_I"/>
</dbReference>
<dbReference type="PROSITE" id="PS50932">
    <property type="entry name" value="HTH_LACI_2"/>
    <property type="match status" value="1"/>
</dbReference>